<protein>
    <recommendedName>
        <fullName evidence="1">Cyanophage baseplate Pam3 plug gp18 domain-containing protein</fullName>
    </recommendedName>
</protein>
<accession>A0A437MC89</accession>
<reference evidence="2 3" key="1">
    <citation type="submission" date="2019-01" db="EMBL/GenBank/DDBJ databases">
        <authorList>
            <person name="Chen W.-M."/>
        </authorList>
    </citation>
    <scope>NUCLEOTIDE SEQUENCE [LARGE SCALE GENOMIC DNA]</scope>
    <source>
        <strain evidence="2 3">CCP-6</strain>
    </source>
</reference>
<proteinExistence type="predicted"/>
<dbReference type="InterPro" id="IPR054252">
    <property type="entry name" value="Pam3_gp18"/>
</dbReference>
<dbReference type="OrthoDB" id="6444802at2"/>
<dbReference type="Pfam" id="PF22479">
    <property type="entry name" value="Pam3_gp18"/>
    <property type="match status" value="1"/>
</dbReference>
<evidence type="ECO:0000313" key="2">
    <source>
        <dbReference type="EMBL" id="RVT95257.1"/>
    </source>
</evidence>
<evidence type="ECO:0000313" key="3">
    <source>
        <dbReference type="Proteomes" id="UP000282957"/>
    </source>
</evidence>
<name>A0A437MC89_9PROT</name>
<gene>
    <name evidence="2" type="ORF">EOD42_16875</name>
</gene>
<keyword evidence="3" id="KW-1185">Reference proteome</keyword>
<evidence type="ECO:0000259" key="1">
    <source>
        <dbReference type="Pfam" id="PF22479"/>
    </source>
</evidence>
<dbReference type="AlphaFoldDB" id="A0A437MC89"/>
<comment type="caution">
    <text evidence="2">The sequence shown here is derived from an EMBL/GenBank/DDBJ whole genome shotgun (WGS) entry which is preliminary data.</text>
</comment>
<dbReference type="EMBL" id="SACL01000006">
    <property type="protein sequence ID" value="RVT95257.1"/>
    <property type="molecule type" value="Genomic_DNA"/>
</dbReference>
<feature type="domain" description="Cyanophage baseplate Pam3 plug gp18" evidence="1">
    <location>
        <begin position="8"/>
        <end position="108"/>
    </location>
</feature>
<organism evidence="2 3">
    <name type="scientific">Rhodovarius crocodyli</name>
    <dbReference type="NCBI Taxonomy" id="1979269"/>
    <lineage>
        <taxon>Bacteria</taxon>
        <taxon>Pseudomonadati</taxon>
        <taxon>Pseudomonadota</taxon>
        <taxon>Alphaproteobacteria</taxon>
        <taxon>Acetobacterales</taxon>
        <taxon>Roseomonadaceae</taxon>
        <taxon>Rhodovarius</taxon>
    </lineage>
</organism>
<dbReference type="Proteomes" id="UP000282957">
    <property type="component" value="Unassembled WGS sequence"/>
</dbReference>
<sequence>MTLTAVVPTKPVPAQVIQCTLANQRVRIQLQQRPTGLFADVYLADVLVIAGMLCRVGVNLFQSVYQGFTGNLAFFDTQSETPGLIPGADTGRVSYQGLGGRYFLGYLT</sequence>
<dbReference type="RefSeq" id="WP_127788745.1">
    <property type="nucleotide sequence ID" value="NZ_SACL01000006.1"/>
</dbReference>